<feature type="region of interest" description="Disordered" evidence="1">
    <location>
        <begin position="1007"/>
        <end position="1029"/>
    </location>
</feature>
<feature type="region of interest" description="Disordered" evidence="1">
    <location>
        <begin position="12"/>
        <end position="51"/>
    </location>
</feature>
<feature type="compositionally biased region" description="Gly residues" evidence="1">
    <location>
        <begin position="423"/>
        <end position="433"/>
    </location>
</feature>
<name>A0A2K3E7P4_CHLRE</name>
<evidence type="ECO:0000313" key="4">
    <source>
        <dbReference type="Proteomes" id="UP000006906"/>
    </source>
</evidence>
<dbReference type="PANTHER" id="PTHR13491:SF0">
    <property type="entry name" value="ZINC FINGER CCHC DOMAIN-CONTAINING PROTEIN 10"/>
    <property type="match status" value="1"/>
</dbReference>
<dbReference type="Proteomes" id="UP000006906">
    <property type="component" value="Chromosome 1"/>
</dbReference>
<sequence length="1157" mass="120728">MRCIITIDGFKRASGSGSSAGSHDELSESENEPLPSRTPSGSSVGGATERRRTTSGRRWLCLLVAGLALLPAAAFVVVWGTGTHFTAFAPVWVRSLRAENQQVSVHALNGSQTASPSSPIVTAATVRMDKPARPLKRNSAAGGSSATDNGNATDTSNATAAGESSKGRRQVSMAARNSSGNGSAIDMTIPAYPPAQKRLLEAALNTTCGTQPSGNSSSVDHCPTAAIRLVWNMLVATAVSPAELLLPAPQQGANPQPQLLRPASQQQGSGGAAATGWKPFLNTVPELQDQASESASRILAATAAFVRRLQLVAAVSPAAASLGNFGAGDSLASTPSRHLLSSETAGSGTSSGESGSGGTAGSNTRDNAVSLTPAVAAAIAAANSNSKASSGLSQTAPDSADSTSSNGSSSDGSSSSSTTGPGQQQGQGQGQQMGVGPQRVAREVLEYAAIVQIELQAIQSGRRAKTLEAFQSFPLVRRSVLAALSGCALLLGAAEAAERSANGTISSSWRQRAWGPDVDAKVELLLGELYSLHRDGAVRKQGVELFHVSKSGGTSFADLSALNGCLSATRHDNCLMPRPWDDRPRWLNPTEARNRFQPIETGKQGIIDWWSDTGARQPYAFGNDPSRAGYCRSRLATMAARYIQFATNEYTLYGGQTSPRDTFMCPELLNTIVVREPRARLMSHLHYMLPMLVEIAGTDAAFRPGGGASTVAGWDAAAPFVFDNYLTRSLLGEAVFRSRPVGSLRDAARFWADDTPATTPNNATASNTATSTSATNPTAGSTEGAQAGGAATATAAASWAKLASAARLMLQQFDVVMALEDGTGNRPHFKRGLGWPYPVDIIHKRVGSEAKIKVDVGPLLPPDLEVMLQRHTLDTQVYQYGQLFSKLDLVVWDTAARMEAQACPGGSAAARGGLVTVTSRAAMSTLTRRATRIERRLHSVTADPSSDAAGAASDGVSEVPAWFKGFSGSAKTMAGQAGSPSDFPPLLTPPLRRLLGDQDALLAELGSSVDNGSEGSSSEGSSSHGSSSRKLLKVLASGVAIGGVQHRYAPTNVLSNPTYLTIVGKVLALEQWNVTQAVRQGLRQLQQPGQQGLQQQHPQQGQHGQQGQGQQLQPLQARPHQCTTVAAASWGSITGTCGWVGVKLWASSLHARGQLVV</sequence>
<keyword evidence="2" id="KW-0812">Transmembrane</keyword>
<dbReference type="AlphaFoldDB" id="A0A2K3E7P4"/>
<keyword evidence="2" id="KW-0472">Membrane</keyword>
<evidence type="ECO:0000313" key="3">
    <source>
        <dbReference type="EMBL" id="PNW88804.1"/>
    </source>
</evidence>
<feature type="compositionally biased region" description="Polar residues" evidence="1">
    <location>
        <begin position="141"/>
        <end position="159"/>
    </location>
</feature>
<dbReference type="KEGG" id="cre:CHLRE_01g046650v5"/>
<protein>
    <submittedName>
        <fullName evidence="3">Uncharacterized protein</fullName>
    </submittedName>
</protein>
<dbReference type="PANTHER" id="PTHR13491">
    <property type="entry name" value="ZCCHC10 PROTEIN"/>
    <property type="match status" value="1"/>
</dbReference>
<feature type="region of interest" description="Disordered" evidence="1">
    <location>
        <begin position="753"/>
        <end position="786"/>
    </location>
</feature>
<feature type="compositionally biased region" description="Low complexity" evidence="1">
    <location>
        <begin position="1088"/>
        <end position="1116"/>
    </location>
</feature>
<dbReference type="InterPro" id="IPR039715">
    <property type="entry name" value="ZCCHC10"/>
</dbReference>
<feature type="region of interest" description="Disordered" evidence="1">
    <location>
        <begin position="386"/>
        <end position="437"/>
    </location>
</feature>
<evidence type="ECO:0000256" key="2">
    <source>
        <dbReference type="SAM" id="Phobius"/>
    </source>
</evidence>
<feature type="region of interest" description="Disordered" evidence="1">
    <location>
        <begin position="248"/>
        <end position="277"/>
    </location>
</feature>
<feature type="region of interest" description="Disordered" evidence="1">
    <location>
        <begin position="331"/>
        <end position="366"/>
    </location>
</feature>
<keyword evidence="2" id="KW-1133">Transmembrane helix</keyword>
<dbReference type="RefSeq" id="XP_001690202.2">
    <property type="nucleotide sequence ID" value="XM_001690150.2"/>
</dbReference>
<feature type="compositionally biased region" description="Low complexity" evidence="1">
    <location>
        <begin position="386"/>
        <end position="422"/>
    </location>
</feature>
<dbReference type="Gramene" id="PNW88804">
    <property type="protein sequence ID" value="PNW88804"/>
    <property type="gene ID" value="CHLRE_01g046650v5"/>
</dbReference>
<feature type="compositionally biased region" description="Low complexity" evidence="1">
    <location>
        <begin position="248"/>
        <end position="267"/>
    </location>
</feature>
<feature type="compositionally biased region" description="Low complexity" evidence="1">
    <location>
        <begin position="755"/>
        <end position="786"/>
    </location>
</feature>
<dbReference type="InParanoid" id="A0A2K3E7P4"/>
<feature type="compositionally biased region" description="Low complexity" evidence="1">
    <location>
        <begin position="341"/>
        <end position="353"/>
    </location>
</feature>
<keyword evidence="4" id="KW-1185">Reference proteome</keyword>
<dbReference type="GeneID" id="5715657"/>
<accession>A0A2K3E7P4</accession>
<evidence type="ECO:0000256" key="1">
    <source>
        <dbReference type="SAM" id="MobiDB-lite"/>
    </source>
</evidence>
<dbReference type="OrthoDB" id="543939at2759"/>
<gene>
    <name evidence="3" type="ORF">CHLRE_01g046650v5</name>
</gene>
<feature type="region of interest" description="Disordered" evidence="1">
    <location>
        <begin position="1088"/>
        <end position="1117"/>
    </location>
</feature>
<proteinExistence type="predicted"/>
<feature type="region of interest" description="Disordered" evidence="1">
    <location>
        <begin position="126"/>
        <end position="186"/>
    </location>
</feature>
<feature type="compositionally biased region" description="Low complexity" evidence="1">
    <location>
        <begin position="1007"/>
        <end position="1028"/>
    </location>
</feature>
<organism evidence="3 4">
    <name type="scientific">Chlamydomonas reinhardtii</name>
    <name type="common">Chlamydomonas smithii</name>
    <dbReference type="NCBI Taxonomy" id="3055"/>
    <lineage>
        <taxon>Eukaryota</taxon>
        <taxon>Viridiplantae</taxon>
        <taxon>Chlorophyta</taxon>
        <taxon>core chlorophytes</taxon>
        <taxon>Chlorophyceae</taxon>
        <taxon>CS clade</taxon>
        <taxon>Chlamydomonadales</taxon>
        <taxon>Chlamydomonadaceae</taxon>
        <taxon>Chlamydomonas</taxon>
    </lineage>
</organism>
<feature type="transmembrane region" description="Helical" evidence="2">
    <location>
        <begin position="59"/>
        <end position="80"/>
    </location>
</feature>
<dbReference type="EMBL" id="CM008962">
    <property type="protein sequence ID" value="PNW88804.1"/>
    <property type="molecule type" value="Genomic_DNA"/>
</dbReference>
<reference evidence="3 4" key="1">
    <citation type="journal article" date="2007" name="Science">
        <title>The Chlamydomonas genome reveals the evolution of key animal and plant functions.</title>
        <authorList>
            <person name="Merchant S.S."/>
            <person name="Prochnik S.E."/>
            <person name="Vallon O."/>
            <person name="Harris E.H."/>
            <person name="Karpowicz S.J."/>
            <person name="Witman G.B."/>
            <person name="Terry A."/>
            <person name="Salamov A."/>
            <person name="Fritz-Laylin L.K."/>
            <person name="Marechal-Drouard L."/>
            <person name="Marshall W.F."/>
            <person name="Qu L.H."/>
            <person name="Nelson D.R."/>
            <person name="Sanderfoot A.A."/>
            <person name="Spalding M.H."/>
            <person name="Kapitonov V.V."/>
            <person name="Ren Q."/>
            <person name="Ferris P."/>
            <person name="Lindquist E."/>
            <person name="Shapiro H."/>
            <person name="Lucas S.M."/>
            <person name="Grimwood J."/>
            <person name="Schmutz J."/>
            <person name="Cardol P."/>
            <person name="Cerutti H."/>
            <person name="Chanfreau G."/>
            <person name="Chen C.L."/>
            <person name="Cognat V."/>
            <person name="Croft M.T."/>
            <person name="Dent R."/>
            <person name="Dutcher S."/>
            <person name="Fernandez E."/>
            <person name="Fukuzawa H."/>
            <person name="Gonzalez-Ballester D."/>
            <person name="Gonzalez-Halphen D."/>
            <person name="Hallmann A."/>
            <person name="Hanikenne M."/>
            <person name="Hippler M."/>
            <person name="Inwood W."/>
            <person name="Jabbari K."/>
            <person name="Kalanon M."/>
            <person name="Kuras R."/>
            <person name="Lefebvre P.A."/>
            <person name="Lemaire S.D."/>
            <person name="Lobanov A.V."/>
            <person name="Lohr M."/>
            <person name="Manuell A."/>
            <person name="Meier I."/>
            <person name="Mets L."/>
            <person name="Mittag M."/>
            <person name="Mittelmeier T."/>
            <person name="Moroney J.V."/>
            <person name="Moseley J."/>
            <person name="Napoli C."/>
            <person name="Nedelcu A.M."/>
            <person name="Niyogi K."/>
            <person name="Novoselov S.V."/>
            <person name="Paulsen I.T."/>
            <person name="Pazour G."/>
            <person name="Purton S."/>
            <person name="Ral J.P."/>
            <person name="Riano-Pachon D.M."/>
            <person name="Riekhof W."/>
            <person name="Rymarquis L."/>
            <person name="Schroda M."/>
            <person name="Stern D."/>
            <person name="Umen J."/>
            <person name="Willows R."/>
            <person name="Wilson N."/>
            <person name="Zimmer S.L."/>
            <person name="Allmer J."/>
            <person name="Balk J."/>
            <person name="Bisova K."/>
            <person name="Chen C.J."/>
            <person name="Elias M."/>
            <person name="Gendler K."/>
            <person name="Hauser C."/>
            <person name="Lamb M.R."/>
            <person name="Ledford H."/>
            <person name="Long J.C."/>
            <person name="Minagawa J."/>
            <person name="Page M.D."/>
            <person name="Pan J."/>
            <person name="Pootakham W."/>
            <person name="Roje S."/>
            <person name="Rose A."/>
            <person name="Stahlberg E."/>
            <person name="Terauchi A.M."/>
            <person name="Yang P."/>
            <person name="Ball S."/>
            <person name="Bowler C."/>
            <person name="Dieckmann C.L."/>
            <person name="Gladyshev V.N."/>
            <person name="Green P."/>
            <person name="Jorgensen R."/>
            <person name="Mayfield S."/>
            <person name="Mueller-Roeber B."/>
            <person name="Rajamani S."/>
            <person name="Sayre R.T."/>
            <person name="Brokstein P."/>
            <person name="Dubchak I."/>
            <person name="Goodstein D."/>
            <person name="Hornick L."/>
            <person name="Huang Y.W."/>
            <person name="Jhaveri J."/>
            <person name="Luo Y."/>
            <person name="Martinez D."/>
            <person name="Ngau W.C."/>
            <person name="Otillar B."/>
            <person name="Poliakov A."/>
            <person name="Porter A."/>
            <person name="Szajkowski L."/>
            <person name="Werner G."/>
            <person name="Zhou K."/>
            <person name="Grigoriev I.V."/>
            <person name="Rokhsar D.S."/>
            <person name="Grossman A.R."/>
        </authorList>
    </citation>
    <scope>NUCLEOTIDE SEQUENCE [LARGE SCALE GENOMIC DNA]</scope>
    <source>
        <strain evidence="4">CC-503</strain>
    </source>
</reference>
<dbReference type="PaxDb" id="3055-EDP09940"/>